<evidence type="ECO:0000313" key="2">
    <source>
        <dbReference type="Proteomes" id="UP000595278"/>
    </source>
</evidence>
<accession>A0A974NCQ7</accession>
<evidence type="ECO:0000313" key="1">
    <source>
        <dbReference type="EMBL" id="QQP84326.1"/>
    </source>
</evidence>
<dbReference type="RefSeq" id="WP_201090224.1">
    <property type="nucleotide sequence ID" value="NZ_CP067393.1"/>
</dbReference>
<dbReference type="Proteomes" id="UP000595278">
    <property type="component" value="Chromosome"/>
</dbReference>
<gene>
    <name evidence="1" type="ORF">JHT90_07755</name>
</gene>
<reference evidence="1 2" key="1">
    <citation type="submission" date="2021-01" db="EMBL/GenBank/DDBJ databases">
        <title>Entomomonas sp. F2A isolated from a house cricket (Acheta domesticus).</title>
        <authorList>
            <person name="Spergser J."/>
            <person name="Busse H.-J."/>
        </authorList>
    </citation>
    <scope>NUCLEOTIDE SEQUENCE [LARGE SCALE GENOMIC DNA]</scope>
    <source>
        <strain evidence="1 2">F2A</strain>
    </source>
</reference>
<dbReference type="KEGG" id="eaz:JHT90_07755"/>
<organism evidence="1 2">
    <name type="scientific">Entomomonas asaccharolytica</name>
    <dbReference type="NCBI Taxonomy" id="2785331"/>
    <lineage>
        <taxon>Bacteria</taxon>
        <taxon>Pseudomonadati</taxon>
        <taxon>Pseudomonadota</taxon>
        <taxon>Gammaproteobacteria</taxon>
        <taxon>Pseudomonadales</taxon>
        <taxon>Pseudomonadaceae</taxon>
        <taxon>Entomomonas</taxon>
    </lineage>
</organism>
<name>A0A974NCQ7_9GAMM</name>
<protein>
    <submittedName>
        <fullName evidence="1">Uncharacterized protein</fullName>
    </submittedName>
</protein>
<keyword evidence="2" id="KW-1185">Reference proteome</keyword>
<dbReference type="EMBL" id="CP067393">
    <property type="protein sequence ID" value="QQP84326.1"/>
    <property type="molecule type" value="Genomic_DNA"/>
</dbReference>
<sequence>MTQHDIEIYLKDTDLSIITEWLTQSLGECTPWQQKNKIYKCHTIKNNITITWYPKAVGSWHSLHFASNQTPWDNDLACAKDANLFLNIEVRCAPDNWTEQSNESIEQADQWLQVVNQQVTTINWRT</sequence>
<proteinExistence type="predicted"/>
<dbReference type="AlphaFoldDB" id="A0A974NCQ7"/>